<dbReference type="Gramene" id="KQL23919">
    <property type="protein sequence ID" value="KQL23919"/>
    <property type="gene ID" value="SETIT_033639mg"/>
</dbReference>
<accession>K4A435</accession>
<reference evidence="3" key="1">
    <citation type="journal article" date="2012" name="Nat. Biotechnol.">
        <title>Reference genome sequence of the model plant Setaria.</title>
        <authorList>
            <person name="Bennetzen J.L."/>
            <person name="Schmutz J."/>
            <person name="Wang H."/>
            <person name="Percifield R."/>
            <person name="Hawkins J."/>
            <person name="Pontaroli A.C."/>
            <person name="Estep M."/>
            <person name="Feng L."/>
            <person name="Vaughn J.N."/>
            <person name="Grimwood J."/>
            <person name="Jenkins J."/>
            <person name="Barry K."/>
            <person name="Lindquist E."/>
            <person name="Hellsten U."/>
            <person name="Deshpande S."/>
            <person name="Wang X."/>
            <person name="Wu X."/>
            <person name="Mitros T."/>
            <person name="Triplett J."/>
            <person name="Yang X."/>
            <person name="Ye C.Y."/>
            <person name="Mauro-Herrera M."/>
            <person name="Wang L."/>
            <person name="Li P."/>
            <person name="Sharma M."/>
            <person name="Sharma R."/>
            <person name="Ronald P.C."/>
            <person name="Panaud O."/>
            <person name="Kellogg E.A."/>
            <person name="Brutnell T.P."/>
            <person name="Doust A.N."/>
            <person name="Tuskan G.A."/>
            <person name="Rokhsar D."/>
            <person name="Devos K.M."/>
        </authorList>
    </citation>
    <scope>NUCLEOTIDE SEQUENCE [LARGE SCALE GENOMIC DNA]</scope>
    <source>
        <strain evidence="3">cv. Yugu1</strain>
    </source>
</reference>
<name>K4A435_SETIT</name>
<dbReference type="Proteomes" id="UP000004995">
    <property type="component" value="Unassembled WGS sequence"/>
</dbReference>
<evidence type="ECO:0000256" key="1">
    <source>
        <dbReference type="SAM" id="MobiDB-lite"/>
    </source>
</evidence>
<evidence type="ECO:0000313" key="3">
    <source>
        <dbReference type="Proteomes" id="UP000004995"/>
    </source>
</evidence>
<dbReference type="EMBL" id="AGNK02000970">
    <property type="status" value="NOT_ANNOTATED_CDS"/>
    <property type="molecule type" value="Genomic_DNA"/>
</dbReference>
<sequence length="34" mass="3899">MGKIMRAQQRKYAHPVPSIQPSQPQMHWGPKNIG</sequence>
<dbReference type="HOGENOM" id="CLU_3377909_0_0_1"/>
<dbReference type="AlphaFoldDB" id="K4A435"/>
<feature type="region of interest" description="Disordered" evidence="1">
    <location>
        <begin position="1"/>
        <end position="34"/>
    </location>
</feature>
<evidence type="ECO:0000313" key="2">
    <source>
        <dbReference type="EnsemblPlants" id="KQL23919"/>
    </source>
</evidence>
<dbReference type="InParanoid" id="K4A435"/>
<protein>
    <submittedName>
        <fullName evidence="2">Uncharacterized protein</fullName>
    </submittedName>
</protein>
<dbReference type="EnsemblPlants" id="KQL23919">
    <property type="protein sequence ID" value="KQL23919"/>
    <property type="gene ID" value="SETIT_033639mg"/>
</dbReference>
<organism evidence="2 3">
    <name type="scientific">Setaria italica</name>
    <name type="common">Foxtail millet</name>
    <name type="synonym">Panicum italicum</name>
    <dbReference type="NCBI Taxonomy" id="4555"/>
    <lineage>
        <taxon>Eukaryota</taxon>
        <taxon>Viridiplantae</taxon>
        <taxon>Streptophyta</taxon>
        <taxon>Embryophyta</taxon>
        <taxon>Tracheophyta</taxon>
        <taxon>Spermatophyta</taxon>
        <taxon>Magnoliopsida</taxon>
        <taxon>Liliopsida</taxon>
        <taxon>Poales</taxon>
        <taxon>Poaceae</taxon>
        <taxon>PACMAD clade</taxon>
        <taxon>Panicoideae</taxon>
        <taxon>Panicodae</taxon>
        <taxon>Paniceae</taxon>
        <taxon>Cenchrinae</taxon>
        <taxon>Setaria</taxon>
    </lineage>
</organism>
<keyword evidence="3" id="KW-1185">Reference proteome</keyword>
<proteinExistence type="predicted"/>
<reference evidence="2" key="2">
    <citation type="submission" date="2018-08" db="UniProtKB">
        <authorList>
            <consortium name="EnsemblPlants"/>
        </authorList>
    </citation>
    <scope>IDENTIFICATION</scope>
    <source>
        <strain evidence="2">Yugu1</strain>
    </source>
</reference>